<name>A0A6F8ZGV6_9FIRM</name>
<evidence type="ECO:0000313" key="2">
    <source>
        <dbReference type="EMBL" id="CAB1128994.1"/>
    </source>
</evidence>
<accession>A0A6F8ZGV6</accession>
<dbReference type="AlphaFoldDB" id="A0A6F8ZGV6"/>
<evidence type="ECO:0000313" key="3">
    <source>
        <dbReference type="Proteomes" id="UP000503399"/>
    </source>
</evidence>
<dbReference type="KEGG" id="hfv:R50_1488"/>
<sequence>MGLDRDAGPQAGSDPFEPARVPGCEELHLAAAAAGREQSAETAGGFQAGVDDGGAIPHLFAEDAFHVGEVGAAQYDGVHLPAEHIGKAGPHRQAGCLAFRLPGLGHGHQVGAGPLHHFGCRVPGLDRHAVDARAVGGEGGEDADAAVAGDRSGLLGAGLHHPDHRHRRAPAGLVKGRSRGGVAGNHHRLHPTAQEKIEETQEEVADLAQGTGAIWEMQRVRPVEKIMVGIELTGLPQHRQSAFTGIKDRNGGLGGQGAPPRAQGGSRRPGPGDPAAGWVRRRAPGGRSPGISIRQLPPGCTWATVAGGASSWRTTPVGGNEDGMPFLLSLLWERLRCNQVWVLAVLATVVTLAGRPPAPGSSACRCSSASPGPCLWPRPWATATAAG</sequence>
<evidence type="ECO:0000256" key="1">
    <source>
        <dbReference type="SAM" id="MobiDB-lite"/>
    </source>
</evidence>
<organism evidence="2 3">
    <name type="scientific">Candidatus Hydrogenisulfobacillus filiaventi</name>
    <dbReference type="NCBI Taxonomy" id="2707344"/>
    <lineage>
        <taxon>Bacteria</taxon>
        <taxon>Bacillati</taxon>
        <taxon>Bacillota</taxon>
        <taxon>Clostridia</taxon>
        <taxon>Eubacteriales</taxon>
        <taxon>Clostridiales Family XVII. Incertae Sedis</taxon>
        <taxon>Candidatus Hydrogenisulfobacillus</taxon>
    </lineage>
</organism>
<gene>
    <name evidence="2" type="ORF">R50_1488</name>
</gene>
<dbReference type="EMBL" id="LR778114">
    <property type="protein sequence ID" value="CAB1128994.1"/>
    <property type="molecule type" value="Genomic_DNA"/>
</dbReference>
<protein>
    <submittedName>
        <fullName evidence="2">Uncharacterized protein</fullName>
    </submittedName>
</protein>
<dbReference type="Proteomes" id="UP000503399">
    <property type="component" value="Chromosome"/>
</dbReference>
<reference evidence="2 3" key="1">
    <citation type="submission" date="2020-02" db="EMBL/GenBank/DDBJ databases">
        <authorList>
            <person name="Hogendoorn C."/>
        </authorList>
    </citation>
    <scope>NUCLEOTIDE SEQUENCE [LARGE SCALE GENOMIC DNA]</scope>
    <source>
        <strain evidence="2">R501</strain>
    </source>
</reference>
<feature type="region of interest" description="Disordered" evidence="1">
    <location>
        <begin position="244"/>
        <end position="294"/>
    </location>
</feature>
<feature type="region of interest" description="Disordered" evidence="1">
    <location>
        <begin position="1"/>
        <end position="20"/>
    </location>
</feature>
<proteinExistence type="predicted"/>
<keyword evidence="3" id="KW-1185">Reference proteome</keyword>